<name>A0ABQ9HNW9_9NEOP</name>
<sequence>MEEDISSQTADTSARKSRCGVLFVTRALKATIAEPVRATRDRNTLAVKANGYACWRNYQSKLSALRYDWPFSDHGASLCSGYTTRLPPSRTVFVSQRGRSRIFECGYRTRRCRWSAGFSRALPFPSPLHSSTAPFSPHFTLVSSQDLVAKSRPNLFTRLTQLQDEEYLFPLQKVYKHLEELTYRTKVLQQKPDVAGASPERVQ</sequence>
<gene>
    <name evidence="1" type="ORF">PR048_012259</name>
</gene>
<protein>
    <submittedName>
        <fullName evidence="1">Uncharacterized protein</fullName>
    </submittedName>
</protein>
<dbReference type="Proteomes" id="UP001159363">
    <property type="component" value="Chromosome X"/>
</dbReference>
<evidence type="ECO:0000313" key="1">
    <source>
        <dbReference type="EMBL" id="KAJ8886053.1"/>
    </source>
</evidence>
<organism evidence="1 2">
    <name type="scientific">Dryococelus australis</name>
    <dbReference type="NCBI Taxonomy" id="614101"/>
    <lineage>
        <taxon>Eukaryota</taxon>
        <taxon>Metazoa</taxon>
        <taxon>Ecdysozoa</taxon>
        <taxon>Arthropoda</taxon>
        <taxon>Hexapoda</taxon>
        <taxon>Insecta</taxon>
        <taxon>Pterygota</taxon>
        <taxon>Neoptera</taxon>
        <taxon>Polyneoptera</taxon>
        <taxon>Phasmatodea</taxon>
        <taxon>Verophasmatodea</taxon>
        <taxon>Anareolatae</taxon>
        <taxon>Phasmatidae</taxon>
        <taxon>Eurycanthinae</taxon>
        <taxon>Dryococelus</taxon>
    </lineage>
</organism>
<comment type="caution">
    <text evidence="1">The sequence shown here is derived from an EMBL/GenBank/DDBJ whole genome shotgun (WGS) entry which is preliminary data.</text>
</comment>
<dbReference type="EMBL" id="JARBHB010000004">
    <property type="protein sequence ID" value="KAJ8886053.1"/>
    <property type="molecule type" value="Genomic_DNA"/>
</dbReference>
<keyword evidence="2" id="KW-1185">Reference proteome</keyword>
<proteinExistence type="predicted"/>
<evidence type="ECO:0000313" key="2">
    <source>
        <dbReference type="Proteomes" id="UP001159363"/>
    </source>
</evidence>
<reference evidence="1 2" key="1">
    <citation type="submission" date="2023-02" db="EMBL/GenBank/DDBJ databases">
        <title>LHISI_Scaffold_Assembly.</title>
        <authorList>
            <person name="Stuart O.P."/>
            <person name="Cleave R."/>
            <person name="Magrath M.J.L."/>
            <person name="Mikheyev A.S."/>
        </authorList>
    </citation>
    <scope>NUCLEOTIDE SEQUENCE [LARGE SCALE GENOMIC DNA]</scope>
    <source>
        <strain evidence="1">Daus_M_001</strain>
        <tissue evidence="1">Leg muscle</tissue>
    </source>
</reference>
<accession>A0ABQ9HNW9</accession>